<dbReference type="GO" id="GO:0004803">
    <property type="term" value="F:transposase activity"/>
    <property type="evidence" value="ECO:0007669"/>
    <property type="project" value="InterPro"/>
</dbReference>
<dbReference type="InterPro" id="IPR052715">
    <property type="entry name" value="RAYT_transposase"/>
</dbReference>
<reference evidence="2 3" key="1">
    <citation type="submission" date="2019-03" db="EMBL/GenBank/DDBJ databases">
        <authorList>
            <person name="Che Y."/>
            <person name="Zhou L."/>
        </authorList>
    </citation>
    <scope>NUCLEOTIDE SEQUENCE [LARGE SCALE GENOMIC DNA]</scope>
    <source>
        <strain evidence="2 3">AIFJ1607</strain>
    </source>
</reference>
<dbReference type="InterPro" id="IPR002686">
    <property type="entry name" value="Transposase_17"/>
</dbReference>
<sequence>MTTNYPRRRNNMRLAHYDYSQYGCYFVTICTKNKQHIFGEIINGKVSLNEIGIFIDLSLNKLIDLYPNSKIPKYVIMPNHLHFIWFNQDNANLSDVVRIFKGITTKYYRDKMNKEIKIYQPLWQRSFYEHIIRNEEDFIRIWEYIDNNPLQWHLDRFYK</sequence>
<evidence type="ECO:0000313" key="2">
    <source>
        <dbReference type="EMBL" id="QBQ63152.1"/>
    </source>
</evidence>
<feature type="domain" description="Transposase IS200-like" evidence="1">
    <location>
        <begin position="20"/>
        <end position="148"/>
    </location>
</feature>
<proteinExistence type="predicted"/>
<dbReference type="KEGG" id="aio:EXH44_02330"/>
<dbReference type="GO" id="GO:0006313">
    <property type="term" value="P:DNA transposition"/>
    <property type="evidence" value="ECO:0007669"/>
    <property type="project" value="InterPro"/>
</dbReference>
<dbReference type="Pfam" id="PF01797">
    <property type="entry name" value="Y1_Tnp"/>
    <property type="match status" value="1"/>
</dbReference>
<dbReference type="EMBL" id="CP038145">
    <property type="protein sequence ID" value="QBQ63152.1"/>
    <property type="molecule type" value="Genomic_DNA"/>
</dbReference>
<dbReference type="SMART" id="SM01321">
    <property type="entry name" value="Y1_Tnp"/>
    <property type="match status" value="1"/>
</dbReference>
<dbReference type="PANTHER" id="PTHR36966">
    <property type="entry name" value="REP-ASSOCIATED TYROSINE TRANSPOSASE"/>
    <property type="match status" value="1"/>
</dbReference>
<dbReference type="Gene3D" id="3.30.70.1290">
    <property type="entry name" value="Transposase IS200-like"/>
    <property type="match status" value="1"/>
</dbReference>
<dbReference type="PANTHER" id="PTHR36966:SF1">
    <property type="entry name" value="REP-ASSOCIATED TYROSINE TRANSPOSASE"/>
    <property type="match status" value="1"/>
</dbReference>
<dbReference type="AlphaFoldDB" id="A0A4P7CHT8"/>
<accession>A0A4P7CHT8</accession>
<dbReference type="RefSeq" id="WP_162856100.1">
    <property type="nucleotide sequence ID" value="NZ_CP038145.1"/>
</dbReference>
<dbReference type="InterPro" id="IPR036515">
    <property type="entry name" value="Transposase_17_sf"/>
</dbReference>
<evidence type="ECO:0000313" key="3">
    <source>
        <dbReference type="Proteomes" id="UP000294444"/>
    </source>
</evidence>
<organism evidence="2 3">
    <name type="scientific">Actinobacillus indolicus</name>
    <dbReference type="NCBI Taxonomy" id="51049"/>
    <lineage>
        <taxon>Bacteria</taxon>
        <taxon>Pseudomonadati</taxon>
        <taxon>Pseudomonadota</taxon>
        <taxon>Gammaproteobacteria</taxon>
        <taxon>Pasteurellales</taxon>
        <taxon>Pasteurellaceae</taxon>
        <taxon>Actinobacillus</taxon>
    </lineage>
</organism>
<dbReference type="Proteomes" id="UP000294444">
    <property type="component" value="Chromosome"/>
</dbReference>
<evidence type="ECO:0000259" key="1">
    <source>
        <dbReference type="SMART" id="SM01321"/>
    </source>
</evidence>
<protein>
    <submittedName>
        <fullName evidence="2">Transposase</fullName>
    </submittedName>
</protein>
<keyword evidence="3" id="KW-1185">Reference proteome</keyword>
<name>A0A4P7CHT8_9PAST</name>
<dbReference type="SUPFAM" id="SSF143422">
    <property type="entry name" value="Transposase IS200-like"/>
    <property type="match status" value="1"/>
</dbReference>
<dbReference type="GO" id="GO:0043565">
    <property type="term" value="F:sequence-specific DNA binding"/>
    <property type="evidence" value="ECO:0007669"/>
    <property type="project" value="TreeGrafter"/>
</dbReference>
<gene>
    <name evidence="2" type="ORF">EXH44_02330</name>
</gene>
<dbReference type="NCBIfam" id="NF047646">
    <property type="entry name" value="REP_Tyr_transpos"/>
    <property type="match status" value="1"/>
</dbReference>